<reference evidence="1" key="1">
    <citation type="submission" date="2020-06" db="EMBL/GenBank/DDBJ databases">
        <authorList>
            <consortium name="Plant Systems Biology data submission"/>
        </authorList>
    </citation>
    <scope>NUCLEOTIDE SEQUENCE</scope>
    <source>
        <strain evidence="1">D6</strain>
    </source>
</reference>
<comment type="caution">
    <text evidence="1">The sequence shown here is derived from an EMBL/GenBank/DDBJ whole genome shotgun (WGS) entry which is preliminary data.</text>
</comment>
<proteinExistence type="predicted"/>
<name>A0A9N8DBA2_9STRA</name>
<evidence type="ECO:0000313" key="2">
    <source>
        <dbReference type="Proteomes" id="UP001153069"/>
    </source>
</evidence>
<evidence type="ECO:0000313" key="1">
    <source>
        <dbReference type="EMBL" id="CAB9500012.1"/>
    </source>
</evidence>
<organism evidence="1 2">
    <name type="scientific">Seminavis robusta</name>
    <dbReference type="NCBI Taxonomy" id="568900"/>
    <lineage>
        <taxon>Eukaryota</taxon>
        <taxon>Sar</taxon>
        <taxon>Stramenopiles</taxon>
        <taxon>Ochrophyta</taxon>
        <taxon>Bacillariophyta</taxon>
        <taxon>Bacillariophyceae</taxon>
        <taxon>Bacillariophycidae</taxon>
        <taxon>Naviculales</taxon>
        <taxon>Naviculaceae</taxon>
        <taxon>Seminavis</taxon>
    </lineage>
</organism>
<dbReference type="Proteomes" id="UP001153069">
    <property type="component" value="Unassembled WGS sequence"/>
</dbReference>
<gene>
    <name evidence="1" type="ORF">SEMRO_73_G040550.1</name>
</gene>
<sequence>MWQQEVKKCASPTGQVLYNRTDASYRYGGNKIAQNDHFALGAVAVGFHPQNCFIRMVLHDGNNFYISSSGRDRDRAYNKRLPVPVRDTKVARVHYKDNQFVLNFADGKSTDTGSVSGGESTNISSARHLAGMIIGDDSKPHFVSSGR</sequence>
<protein>
    <submittedName>
        <fullName evidence="1">Uncharacterized protein</fullName>
    </submittedName>
</protein>
<dbReference type="EMBL" id="CAICTM010000072">
    <property type="protein sequence ID" value="CAB9500012.1"/>
    <property type="molecule type" value="Genomic_DNA"/>
</dbReference>
<accession>A0A9N8DBA2</accession>
<keyword evidence="2" id="KW-1185">Reference proteome</keyword>
<dbReference type="AlphaFoldDB" id="A0A9N8DBA2"/>